<gene>
    <name evidence="9" type="ORF">OMQ_01548</name>
</gene>
<proteinExistence type="inferred from homology"/>
<keyword evidence="5 6" id="KW-0449">Lipoprotein</keyword>
<dbReference type="PIRSF" id="PIRSF002854">
    <property type="entry name" value="MetQ"/>
    <property type="match status" value="1"/>
</dbReference>
<organism evidence="9 10">
    <name type="scientific">Enterococcus saccharolyticus subsp. saccharolyticus ATCC 43076</name>
    <dbReference type="NCBI Taxonomy" id="1139996"/>
    <lineage>
        <taxon>Bacteria</taxon>
        <taxon>Bacillati</taxon>
        <taxon>Bacillota</taxon>
        <taxon>Bacilli</taxon>
        <taxon>Lactobacillales</taxon>
        <taxon>Enterococcaceae</taxon>
        <taxon>Enterococcus</taxon>
    </lineage>
</organism>
<dbReference type="InterPro" id="IPR004872">
    <property type="entry name" value="Lipoprotein_NlpA"/>
</dbReference>
<evidence type="ECO:0000256" key="1">
    <source>
        <dbReference type="ARBA" id="ARBA00004635"/>
    </source>
</evidence>
<dbReference type="RefSeq" id="WP_016175342.1">
    <property type="nucleotide sequence ID" value="NZ_KE136389.1"/>
</dbReference>
<accession>S0NIS9</accession>
<keyword evidence="3" id="KW-0472">Membrane</keyword>
<sequence>MKKGWKKIIGLSLLGAVFLGLAACGNSGDTSETGAAEGGNEEPKTIVVGAGATPHAEILEDVKGRLAEEGYDLEIKVFDDFVLPNTALADGDLDINLYQHEPFLINFNEEHDTDLVVAGDTKYYFLPLGIYPGQTSSLDELADGAKVSIPNDATNGGRALLLLQDAGLIQLKEDADITATVSDIVENPKNLELVELDAAQVVRSLDDVDIAVINANYVLGSDLSVNEDTLLTEAKDSQAAETYACVAAVKDGAQDDEAIQAFLAALGSDETREFIEETYQGAVIPVF</sequence>
<feature type="signal peptide" evidence="8">
    <location>
        <begin position="1"/>
        <end position="22"/>
    </location>
</feature>
<comment type="similarity">
    <text evidence="6">Belongs to the nlpA lipoprotein family.</text>
</comment>
<dbReference type="Gene3D" id="3.40.190.10">
    <property type="entry name" value="Periplasmic binding protein-like II"/>
    <property type="match status" value="2"/>
</dbReference>
<dbReference type="PANTHER" id="PTHR30429:SF0">
    <property type="entry name" value="METHIONINE-BINDING LIPOPROTEIN METQ"/>
    <property type="match status" value="1"/>
</dbReference>
<comment type="subcellular location">
    <subcellularLocation>
        <location evidence="1">Membrane</location>
        <topology evidence="1">Lipid-anchor</topology>
    </subcellularLocation>
</comment>
<dbReference type="PROSITE" id="PS51257">
    <property type="entry name" value="PROKAR_LIPOPROTEIN"/>
    <property type="match status" value="1"/>
</dbReference>
<dbReference type="eggNOG" id="COG1464">
    <property type="taxonomic scope" value="Bacteria"/>
</dbReference>
<dbReference type="EMBL" id="AHYT01000005">
    <property type="protein sequence ID" value="EOT29026.1"/>
    <property type="molecule type" value="Genomic_DNA"/>
</dbReference>
<keyword evidence="10" id="KW-1185">Reference proteome</keyword>
<evidence type="ECO:0000256" key="6">
    <source>
        <dbReference type="PIRNR" id="PIRNR002854"/>
    </source>
</evidence>
<dbReference type="OrthoDB" id="9812878at2"/>
<dbReference type="SUPFAM" id="SSF53850">
    <property type="entry name" value="Periplasmic binding protein-like II"/>
    <property type="match status" value="1"/>
</dbReference>
<evidence type="ECO:0000256" key="5">
    <source>
        <dbReference type="ARBA" id="ARBA00023288"/>
    </source>
</evidence>
<comment type="caution">
    <text evidence="9">The sequence shown here is derived from an EMBL/GenBank/DDBJ whole genome shotgun (WGS) entry which is preliminary data.</text>
</comment>
<dbReference type="Pfam" id="PF03180">
    <property type="entry name" value="Lipoprotein_9"/>
    <property type="match status" value="1"/>
</dbReference>
<evidence type="ECO:0000256" key="3">
    <source>
        <dbReference type="ARBA" id="ARBA00023136"/>
    </source>
</evidence>
<dbReference type="AlphaFoldDB" id="S0NIS9"/>
<evidence type="ECO:0000313" key="9">
    <source>
        <dbReference type="EMBL" id="EOT29026.1"/>
    </source>
</evidence>
<dbReference type="HOGENOM" id="CLU_067080_0_0_9"/>
<dbReference type="GO" id="GO:0016020">
    <property type="term" value="C:membrane"/>
    <property type="evidence" value="ECO:0007669"/>
    <property type="project" value="UniProtKB-SubCell"/>
</dbReference>
<evidence type="ECO:0000256" key="2">
    <source>
        <dbReference type="ARBA" id="ARBA00022729"/>
    </source>
</evidence>
<feature type="chain" id="PRO_5038791472" description="Lipoprotein" evidence="8">
    <location>
        <begin position="23"/>
        <end position="287"/>
    </location>
</feature>
<evidence type="ECO:0000256" key="7">
    <source>
        <dbReference type="PIRSR" id="PIRSR002854-1"/>
    </source>
</evidence>
<reference evidence="9 10" key="1">
    <citation type="submission" date="2013-03" db="EMBL/GenBank/DDBJ databases">
        <title>The Genome Sequence of Enterococcus saccharolyticus ATCC_43076 (Illumina only assembly).</title>
        <authorList>
            <consortium name="The Broad Institute Genomics Platform"/>
            <consortium name="The Broad Institute Genome Sequencing Center for Infectious Disease"/>
            <person name="Earl A."/>
            <person name="Russ C."/>
            <person name="Gilmore M."/>
            <person name="Surin D."/>
            <person name="Walker B."/>
            <person name="Young S."/>
            <person name="Zeng Q."/>
            <person name="Gargeya S."/>
            <person name="Fitzgerald M."/>
            <person name="Haas B."/>
            <person name="Abouelleil A."/>
            <person name="Allen A.W."/>
            <person name="Alvarado L."/>
            <person name="Arachchi H.M."/>
            <person name="Berlin A.M."/>
            <person name="Chapman S.B."/>
            <person name="Gainer-Dewar J."/>
            <person name="Goldberg J."/>
            <person name="Griggs A."/>
            <person name="Gujja S."/>
            <person name="Hansen M."/>
            <person name="Howarth C."/>
            <person name="Imamovic A."/>
            <person name="Ireland A."/>
            <person name="Larimer J."/>
            <person name="McCowan C."/>
            <person name="Murphy C."/>
            <person name="Pearson M."/>
            <person name="Poon T.W."/>
            <person name="Priest M."/>
            <person name="Roberts A."/>
            <person name="Saif S."/>
            <person name="Shea T."/>
            <person name="Sisk P."/>
            <person name="Sykes S."/>
            <person name="Wortman J."/>
            <person name="Nusbaum C."/>
            <person name="Birren B."/>
        </authorList>
    </citation>
    <scope>NUCLEOTIDE SEQUENCE [LARGE SCALE GENOMIC DNA]</scope>
    <source>
        <strain evidence="9 10">ATCC 43076</strain>
    </source>
</reference>
<evidence type="ECO:0000313" key="10">
    <source>
        <dbReference type="Proteomes" id="UP000014136"/>
    </source>
</evidence>
<evidence type="ECO:0000256" key="8">
    <source>
        <dbReference type="SAM" id="SignalP"/>
    </source>
</evidence>
<dbReference type="STRING" id="41997.RV16_GL001620"/>
<keyword evidence="4" id="KW-0564">Palmitate</keyword>
<evidence type="ECO:0000256" key="4">
    <source>
        <dbReference type="ARBA" id="ARBA00023139"/>
    </source>
</evidence>
<protein>
    <recommendedName>
        <fullName evidence="6">Lipoprotein</fullName>
    </recommendedName>
</protein>
<dbReference type="Proteomes" id="UP000014136">
    <property type="component" value="Unassembled WGS sequence"/>
</dbReference>
<keyword evidence="2 8" id="KW-0732">Signal</keyword>
<dbReference type="PANTHER" id="PTHR30429">
    <property type="entry name" value="D-METHIONINE-BINDING LIPOPROTEIN METQ"/>
    <property type="match status" value="1"/>
</dbReference>
<dbReference type="PATRIC" id="fig|1139996.3.peg.1535"/>
<name>S0NIS9_9ENTE</name>
<feature type="lipid moiety-binding region" description="S-diacylglycerol cysteine" evidence="7">
    <location>
        <position position="24"/>
    </location>
</feature>